<evidence type="ECO:0000259" key="1">
    <source>
        <dbReference type="Pfam" id="PF07596"/>
    </source>
</evidence>
<accession>A0A5C5UZY0</accession>
<comment type="caution">
    <text evidence="2">The sequence shown here is derived from an EMBL/GenBank/DDBJ whole genome shotgun (WGS) entry which is preliminary data.</text>
</comment>
<keyword evidence="3" id="KW-1185">Reference proteome</keyword>
<dbReference type="OrthoDB" id="255848at2"/>
<dbReference type="Gene3D" id="3.30.700.10">
    <property type="entry name" value="Glycoprotein, Type 4 Pilin"/>
    <property type="match status" value="1"/>
</dbReference>
<dbReference type="PANTHER" id="PTHR30093">
    <property type="entry name" value="GENERAL SECRETION PATHWAY PROTEIN G"/>
    <property type="match status" value="1"/>
</dbReference>
<dbReference type="NCBIfam" id="TIGR02532">
    <property type="entry name" value="IV_pilin_GFxxxE"/>
    <property type="match status" value="1"/>
</dbReference>
<dbReference type="PROSITE" id="PS00409">
    <property type="entry name" value="PROKAR_NTER_METHYL"/>
    <property type="match status" value="1"/>
</dbReference>
<dbReference type="AlphaFoldDB" id="A0A5C5UZY0"/>
<feature type="domain" description="DUF1559" evidence="1">
    <location>
        <begin position="36"/>
        <end position="317"/>
    </location>
</feature>
<dbReference type="PANTHER" id="PTHR30093:SF2">
    <property type="entry name" value="TYPE II SECRETION SYSTEM PROTEIN H"/>
    <property type="match status" value="1"/>
</dbReference>
<dbReference type="EMBL" id="SIHJ01000004">
    <property type="protein sequence ID" value="TWT31190.1"/>
    <property type="molecule type" value="Genomic_DNA"/>
</dbReference>
<dbReference type="InterPro" id="IPR027558">
    <property type="entry name" value="Pre_pil_HX9DG_C"/>
</dbReference>
<name>A0A5C5UZY0_9BACT</name>
<dbReference type="Pfam" id="PF07963">
    <property type="entry name" value="N_methyl"/>
    <property type="match status" value="1"/>
</dbReference>
<dbReference type="InterPro" id="IPR011453">
    <property type="entry name" value="DUF1559"/>
</dbReference>
<dbReference type="RefSeq" id="WP_146568522.1">
    <property type="nucleotide sequence ID" value="NZ_SIHJ01000004.1"/>
</dbReference>
<protein>
    <submittedName>
        <fullName evidence="2">Putative major pilin subunit</fullName>
    </submittedName>
</protein>
<gene>
    <name evidence="2" type="ORF">KOR34_45660</name>
</gene>
<dbReference type="Proteomes" id="UP000316714">
    <property type="component" value="Unassembled WGS sequence"/>
</dbReference>
<sequence>MGRSTRRQTAGFTLVELLVVIAVIAVLVALLLPAVQAAREAARRSSCLNHLRQFGLAMANYDSAHQILPAGTVAQSPYGPSDITANATSVMLPYFEELALAGMFDPSKPYWEQPDELIRSPVEIFSCPSDGHQPFVSGIFAELGLPIGDTFATCDYAYNHGATDAWCVTFTYPEDEVGPFTIGRQYRLGQVTDGLSKTFAMGEAAGGEQWGVCNGRGCTTPDPAAVSAAYPWIIGNLSADFMLPGFLSTSNYGCTLEPINKRPVTNTLLVTAGITNCQSSLNGGPHATSNFRSSHPGGACFLFLDGSVRLLSEAMEPTAYRALSTLAGGE</sequence>
<reference evidence="2 3" key="1">
    <citation type="submission" date="2019-02" db="EMBL/GenBank/DDBJ databases">
        <title>Deep-cultivation of Planctomycetes and their phenomic and genomic characterization uncovers novel biology.</title>
        <authorList>
            <person name="Wiegand S."/>
            <person name="Jogler M."/>
            <person name="Boedeker C."/>
            <person name="Pinto D."/>
            <person name="Vollmers J."/>
            <person name="Rivas-Marin E."/>
            <person name="Kohn T."/>
            <person name="Peeters S.H."/>
            <person name="Heuer A."/>
            <person name="Rast P."/>
            <person name="Oberbeckmann S."/>
            <person name="Bunk B."/>
            <person name="Jeske O."/>
            <person name="Meyerdierks A."/>
            <person name="Storesund J.E."/>
            <person name="Kallscheuer N."/>
            <person name="Luecker S."/>
            <person name="Lage O.M."/>
            <person name="Pohl T."/>
            <person name="Merkel B.J."/>
            <person name="Hornburger P."/>
            <person name="Mueller R.-W."/>
            <person name="Bruemmer F."/>
            <person name="Labrenz M."/>
            <person name="Spormann A.M."/>
            <person name="Op Den Camp H."/>
            <person name="Overmann J."/>
            <person name="Amann R."/>
            <person name="Jetten M.S.M."/>
            <person name="Mascher T."/>
            <person name="Medema M.H."/>
            <person name="Devos D.P."/>
            <person name="Kaster A.-K."/>
            <person name="Ovreas L."/>
            <person name="Rohde M."/>
            <person name="Galperin M.Y."/>
            <person name="Jogler C."/>
        </authorList>
    </citation>
    <scope>NUCLEOTIDE SEQUENCE [LARGE SCALE GENOMIC DNA]</scope>
    <source>
        <strain evidence="2 3">KOR34</strain>
    </source>
</reference>
<dbReference type="NCBIfam" id="TIGR04294">
    <property type="entry name" value="pre_pil_HX9DG"/>
    <property type="match status" value="1"/>
</dbReference>
<organism evidence="2 3">
    <name type="scientific">Posidoniimonas corsicana</name>
    <dbReference type="NCBI Taxonomy" id="1938618"/>
    <lineage>
        <taxon>Bacteria</taxon>
        <taxon>Pseudomonadati</taxon>
        <taxon>Planctomycetota</taxon>
        <taxon>Planctomycetia</taxon>
        <taxon>Pirellulales</taxon>
        <taxon>Lacipirellulaceae</taxon>
        <taxon>Posidoniimonas</taxon>
    </lineage>
</organism>
<evidence type="ECO:0000313" key="2">
    <source>
        <dbReference type="EMBL" id="TWT31190.1"/>
    </source>
</evidence>
<dbReference type="SUPFAM" id="SSF54523">
    <property type="entry name" value="Pili subunits"/>
    <property type="match status" value="1"/>
</dbReference>
<proteinExistence type="predicted"/>
<dbReference type="InterPro" id="IPR045584">
    <property type="entry name" value="Pilin-like"/>
</dbReference>
<dbReference type="InterPro" id="IPR012902">
    <property type="entry name" value="N_methyl_site"/>
</dbReference>
<evidence type="ECO:0000313" key="3">
    <source>
        <dbReference type="Proteomes" id="UP000316714"/>
    </source>
</evidence>
<dbReference type="Pfam" id="PF07596">
    <property type="entry name" value="SBP_bac_10"/>
    <property type="match status" value="1"/>
</dbReference>